<reference evidence="2" key="2">
    <citation type="submission" date="2019-01" db="UniProtKB">
        <authorList>
            <consortium name="EnsemblPlants"/>
        </authorList>
    </citation>
    <scope>IDENTIFICATION</scope>
    <source>
        <strain evidence="2">cv. Heinz 1706</strain>
    </source>
</reference>
<dbReference type="InParanoid" id="A0A3Q7F1N0"/>
<accession>A0A3Q7F1N0</accession>
<dbReference type="EnsemblPlants" id="Solyc02g069970.3.1">
    <property type="protein sequence ID" value="Solyc02g069970.3.1"/>
    <property type="gene ID" value="Solyc02g069970.3"/>
</dbReference>
<feature type="transmembrane region" description="Helical" evidence="1">
    <location>
        <begin position="20"/>
        <end position="41"/>
    </location>
</feature>
<keyword evidence="1" id="KW-0472">Membrane</keyword>
<keyword evidence="3" id="KW-1185">Reference proteome</keyword>
<keyword evidence="1" id="KW-1133">Transmembrane helix</keyword>
<name>A0A3Q7F1N0_SOLLC</name>
<keyword evidence="1" id="KW-0812">Transmembrane</keyword>
<reference evidence="2" key="1">
    <citation type="journal article" date="2012" name="Nature">
        <title>The tomato genome sequence provides insights into fleshy fruit evolution.</title>
        <authorList>
            <consortium name="Tomato Genome Consortium"/>
        </authorList>
    </citation>
    <scope>NUCLEOTIDE SEQUENCE [LARGE SCALE GENOMIC DNA]</scope>
    <source>
        <strain evidence="2">cv. Heinz 1706</strain>
    </source>
</reference>
<dbReference type="Gramene" id="Solyc02g069970.3.1">
    <property type="protein sequence ID" value="Solyc02g069970.3.1"/>
    <property type="gene ID" value="Solyc02g069970.3"/>
</dbReference>
<proteinExistence type="predicted"/>
<evidence type="ECO:0000256" key="1">
    <source>
        <dbReference type="SAM" id="Phobius"/>
    </source>
</evidence>
<protein>
    <submittedName>
        <fullName evidence="2">Uncharacterized protein</fullName>
    </submittedName>
</protein>
<organism evidence="2">
    <name type="scientific">Solanum lycopersicum</name>
    <name type="common">Tomato</name>
    <name type="synonym">Lycopersicon esculentum</name>
    <dbReference type="NCBI Taxonomy" id="4081"/>
    <lineage>
        <taxon>Eukaryota</taxon>
        <taxon>Viridiplantae</taxon>
        <taxon>Streptophyta</taxon>
        <taxon>Embryophyta</taxon>
        <taxon>Tracheophyta</taxon>
        <taxon>Spermatophyta</taxon>
        <taxon>Magnoliopsida</taxon>
        <taxon>eudicotyledons</taxon>
        <taxon>Gunneridae</taxon>
        <taxon>Pentapetalae</taxon>
        <taxon>asterids</taxon>
        <taxon>lamiids</taxon>
        <taxon>Solanales</taxon>
        <taxon>Solanaceae</taxon>
        <taxon>Solanoideae</taxon>
        <taxon>Solaneae</taxon>
        <taxon>Solanum</taxon>
        <taxon>Solanum subgen. Lycopersicon</taxon>
    </lineage>
</organism>
<dbReference type="AlphaFoldDB" id="A0A3Q7F1N0"/>
<sequence>MLVHIYVSIFLSVLDNPKSAIFATKFSSNNMLVVLISLWIIPRSDPV</sequence>
<dbReference type="Proteomes" id="UP000004994">
    <property type="component" value="Chromosome 2"/>
</dbReference>
<evidence type="ECO:0000313" key="2">
    <source>
        <dbReference type="EnsemblPlants" id="Solyc02g069970.3.1"/>
    </source>
</evidence>
<evidence type="ECO:0000313" key="3">
    <source>
        <dbReference type="Proteomes" id="UP000004994"/>
    </source>
</evidence>